<name>A0A1Y1S9H9_9MICR</name>
<organism evidence="6 7">
    <name type="scientific">Enterospora canceri</name>
    <dbReference type="NCBI Taxonomy" id="1081671"/>
    <lineage>
        <taxon>Eukaryota</taxon>
        <taxon>Fungi</taxon>
        <taxon>Fungi incertae sedis</taxon>
        <taxon>Microsporidia</taxon>
        <taxon>Enterocytozoonidae</taxon>
        <taxon>Enterospora</taxon>
    </lineage>
</organism>
<keyword evidence="5" id="KW-0333">Golgi apparatus</keyword>
<keyword evidence="5" id="KW-0968">Cytoplasmic vesicle</keyword>
<comment type="caution">
    <text evidence="6">The sequence shown here is derived from an EMBL/GenBank/DDBJ whole genome shotgun (WGS) entry which is preliminary data.</text>
</comment>
<dbReference type="Proteomes" id="UP000192639">
    <property type="component" value="Unassembled WGS sequence"/>
</dbReference>
<sequence>MLLFHRLLKPFACSLKMELNKFYSANIYFFSSVLTSLINKEIVYGFGFRRHFLLTAIQSTVIATLSFCIMMKTGEKIKASSARRWLPTAGFLGAMIVSNMKALYYFDVSLYTLYKNGSIILVALLEQYCFGRRISPIGYGAFVIMICSSWTAEFGSRNSAVGYAWMATNIFATTAYVLHLKMLMDQNRSKIESVFYTNLLTIPILGILSSVLEREVKESHLRAPVLLLVAASSATALITAYSAAWTLKTLSSTAYSMLGASNKLCLSGAAIFWFNETRSPLKLLSLGIGVISGFVYSYDTSRQK</sequence>
<accession>A0A1Y1S9H9</accession>
<comment type="similarity">
    <text evidence="5">Belongs to the TPT transporter family. SLC35D subfamily.</text>
</comment>
<keyword evidence="5" id="KW-0762">Sugar transport</keyword>
<comment type="function">
    <text evidence="5">Involved in the import of GDP-mannose from the cytoplasm into the Golgi lumen.</text>
</comment>
<feature type="transmembrane region" description="Helical" evidence="5">
    <location>
        <begin position="137"/>
        <end position="156"/>
    </location>
</feature>
<feature type="transmembrane region" description="Helical" evidence="5">
    <location>
        <begin position="280"/>
        <end position="298"/>
    </location>
</feature>
<evidence type="ECO:0000256" key="3">
    <source>
        <dbReference type="ARBA" id="ARBA00022989"/>
    </source>
</evidence>
<evidence type="ECO:0000256" key="2">
    <source>
        <dbReference type="ARBA" id="ARBA00022692"/>
    </source>
</evidence>
<keyword evidence="4 5" id="KW-0472">Membrane</keyword>
<feature type="transmembrane region" description="Helical" evidence="5">
    <location>
        <begin position="224"/>
        <end position="247"/>
    </location>
</feature>
<evidence type="ECO:0000313" key="6">
    <source>
        <dbReference type="EMBL" id="ORD95105.1"/>
    </source>
</evidence>
<gene>
    <name evidence="6" type="ORF">ECANGB1_2777</name>
</gene>
<feature type="transmembrane region" description="Helical" evidence="5">
    <location>
        <begin position="85"/>
        <end position="106"/>
    </location>
</feature>
<comment type="subunit">
    <text evidence="5">Homooligomer.</text>
</comment>
<dbReference type="GO" id="GO:0030659">
    <property type="term" value="C:cytoplasmic vesicle membrane"/>
    <property type="evidence" value="ECO:0007669"/>
    <property type="project" value="UniProtKB-SubCell"/>
</dbReference>
<dbReference type="EMBL" id="LWDP01000003">
    <property type="protein sequence ID" value="ORD95105.1"/>
    <property type="molecule type" value="Genomic_DNA"/>
</dbReference>
<dbReference type="VEuPathDB" id="MicrosporidiaDB:ECANGB1_2777"/>
<reference evidence="6 7" key="1">
    <citation type="journal article" date="2017" name="Environ. Microbiol.">
        <title>Decay of the glycolytic pathway and adaptation to intranuclear parasitism within Enterocytozoonidae microsporidia.</title>
        <authorList>
            <person name="Wiredu Boakye D."/>
            <person name="Jaroenlak P."/>
            <person name="Prachumwat A."/>
            <person name="Williams T.A."/>
            <person name="Bateman K.S."/>
            <person name="Itsathitphaisarn O."/>
            <person name="Sritunyalucksana K."/>
            <person name="Paszkiewicz K.H."/>
            <person name="Moore K.A."/>
            <person name="Stentiford G.D."/>
            <person name="Williams B.A."/>
        </authorList>
    </citation>
    <scope>NUCLEOTIDE SEQUENCE [LARGE SCALE GENOMIC DNA]</scope>
    <source>
        <strain evidence="6 7">GB1</strain>
    </source>
</reference>
<dbReference type="GO" id="GO:0005789">
    <property type="term" value="C:endoplasmic reticulum membrane"/>
    <property type="evidence" value="ECO:0007669"/>
    <property type="project" value="UniProtKB-SubCell"/>
</dbReference>
<dbReference type="PANTHER" id="PTHR11132">
    <property type="entry name" value="SOLUTE CARRIER FAMILY 35"/>
    <property type="match status" value="1"/>
</dbReference>
<evidence type="ECO:0000256" key="4">
    <source>
        <dbReference type="ARBA" id="ARBA00023136"/>
    </source>
</evidence>
<dbReference type="GO" id="GO:0005458">
    <property type="term" value="F:GDP-mannose transmembrane transporter activity"/>
    <property type="evidence" value="ECO:0007669"/>
    <property type="project" value="EnsemblFungi"/>
</dbReference>
<protein>
    <recommendedName>
        <fullName evidence="5">GDP-mannose transporter</fullName>
        <shortName evidence="5">GMT</shortName>
    </recommendedName>
</protein>
<dbReference type="InterPro" id="IPR050186">
    <property type="entry name" value="TPT_transporter"/>
</dbReference>
<keyword evidence="5" id="KW-0256">Endoplasmic reticulum</keyword>
<dbReference type="GO" id="GO:0000139">
    <property type="term" value="C:Golgi membrane"/>
    <property type="evidence" value="ECO:0007669"/>
    <property type="project" value="UniProtKB-SubCell"/>
</dbReference>
<evidence type="ECO:0000313" key="7">
    <source>
        <dbReference type="Proteomes" id="UP000192639"/>
    </source>
</evidence>
<keyword evidence="3 5" id="KW-1133">Transmembrane helix</keyword>
<proteinExistence type="inferred from homology"/>
<evidence type="ECO:0000256" key="1">
    <source>
        <dbReference type="ARBA" id="ARBA00004141"/>
    </source>
</evidence>
<feature type="transmembrane region" description="Helical" evidence="5">
    <location>
        <begin position="194"/>
        <end position="212"/>
    </location>
</feature>
<feature type="transmembrane region" description="Helical" evidence="5">
    <location>
        <begin position="162"/>
        <end position="182"/>
    </location>
</feature>
<keyword evidence="2 5" id="KW-0812">Transmembrane</keyword>
<comment type="subcellular location">
    <subcellularLocation>
        <location evidence="5">Golgi apparatus membrane</location>
        <topology evidence="5">Multi-pass membrane protein</topology>
    </subcellularLocation>
    <subcellularLocation>
        <location evidence="5">Cytoplasmic vesicle membrane</location>
        <topology evidence="5">Multi-pass membrane protein</topology>
    </subcellularLocation>
    <subcellularLocation>
        <location evidence="5">Endoplasmic reticulum membrane</location>
        <topology evidence="5">Multi-pass membrane protein</topology>
    </subcellularLocation>
    <subcellularLocation>
        <location evidence="1">Membrane</location>
        <topology evidence="1">Multi-pass membrane protein</topology>
    </subcellularLocation>
</comment>
<dbReference type="AlphaFoldDB" id="A0A1Y1S9H9"/>
<feature type="transmembrane region" description="Helical" evidence="5">
    <location>
        <begin position="51"/>
        <end position="73"/>
    </location>
</feature>
<keyword evidence="7" id="KW-1185">Reference proteome</keyword>
<dbReference type="OrthoDB" id="417037at2759"/>
<evidence type="ECO:0000256" key="5">
    <source>
        <dbReference type="RuleBase" id="RU367097"/>
    </source>
</evidence>
<keyword evidence="5" id="KW-0813">Transport</keyword>